<accession>A0AAW2R1T9</accession>
<organism evidence="1">
    <name type="scientific">Sesamum radiatum</name>
    <name type="common">Black benniseed</name>
    <dbReference type="NCBI Taxonomy" id="300843"/>
    <lineage>
        <taxon>Eukaryota</taxon>
        <taxon>Viridiplantae</taxon>
        <taxon>Streptophyta</taxon>
        <taxon>Embryophyta</taxon>
        <taxon>Tracheophyta</taxon>
        <taxon>Spermatophyta</taxon>
        <taxon>Magnoliopsida</taxon>
        <taxon>eudicotyledons</taxon>
        <taxon>Gunneridae</taxon>
        <taxon>Pentapetalae</taxon>
        <taxon>asterids</taxon>
        <taxon>lamiids</taxon>
        <taxon>Lamiales</taxon>
        <taxon>Pedaliaceae</taxon>
        <taxon>Sesamum</taxon>
    </lineage>
</organism>
<sequence>MTSSDESVRVVRERSANMIPLKLPYGRMGIGLSSSERLDDGAWGRWLKKGILSVKIRRRFLRRGRKGKKSQ</sequence>
<protein>
    <submittedName>
        <fullName evidence="1">Uncharacterized protein</fullName>
    </submittedName>
</protein>
<reference evidence="1" key="1">
    <citation type="submission" date="2020-06" db="EMBL/GenBank/DDBJ databases">
        <authorList>
            <person name="Li T."/>
            <person name="Hu X."/>
            <person name="Zhang T."/>
            <person name="Song X."/>
            <person name="Zhang H."/>
            <person name="Dai N."/>
            <person name="Sheng W."/>
            <person name="Hou X."/>
            <person name="Wei L."/>
        </authorList>
    </citation>
    <scope>NUCLEOTIDE SEQUENCE</scope>
    <source>
        <strain evidence="1">G02</strain>
        <tissue evidence="1">Leaf</tissue>
    </source>
</reference>
<proteinExistence type="predicted"/>
<gene>
    <name evidence="1" type="ORF">Sradi_3317300</name>
</gene>
<dbReference type="AlphaFoldDB" id="A0AAW2R1T9"/>
<dbReference type="EMBL" id="JACGWJ010000014">
    <property type="protein sequence ID" value="KAL0374016.1"/>
    <property type="molecule type" value="Genomic_DNA"/>
</dbReference>
<reference evidence="1" key="2">
    <citation type="journal article" date="2024" name="Plant">
        <title>Genomic evolution and insights into agronomic trait innovations of Sesamum species.</title>
        <authorList>
            <person name="Miao H."/>
            <person name="Wang L."/>
            <person name="Qu L."/>
            <person name="Liu H."/>
            <person name="Sun Y."/>
            <person name="Le M."/>
            <person name="Wang Q."/>
            <person name="Wei S."/>
            <person name="Zheng Y."/>
            <person name="Lin W."/>
            <person name="Duan Y."/>
            <person name="Cao H."/>
            <person name="Xiong S."/>
            <person name="Wang X."/>
            <person name="Wei L."/>
            <person name="Li C."/>
            <person name="Ma Q."/>
            <person name="Ju M."/>
            <person name="Zhao R."/>
            <person name="Li G."/>
            <person name="Mu C."/>
            <person name="Tian Q."/>
            <person name="Mei H."/>
            <person name="Zhang T."/>
            <person name="Gao T."/>
            <person name="Zhang H."/>
        </authorList>
    </citation>
    <scope>NUCLEOTIDE SEQUENCE</scope>
    <source>
        <strain evidence="1">G02</strain>
    </source>
</reference>
<comment type="caution">
    <text evidence="1">The sequence shown here is derived from an EMBL/GenBank/DDBJ whole genome shotgun (WGS) entry which is preliminary data.</text>
</comment>
<name>A0AAW2R1T9_SESRA</name>
<evidence type="ECO:0000313" key="1">
    <source>
        <dbReference type="EMBL" id="KAL0374016.1"/>
    </source>
</evidence>